<feature type="transmembrane region" description="Helical" evidence="2">
    <location>
        <begin position="77"/>
        <end position="97"/>
    </location>
</feature>
<dbReference type="GeneID" id="17277002"/>
<dbReference type="AlphaFoldDB" id="A0A0D3IRS5"/>
<dbReference type="RefSeq" id="XP_005784157.1">
    <property type="nucleotide sequence ID" value="XM_005784100.1"/>
</dbReference>
<dbReference type="KEGG" id="ehx:EMIHUDRAFT_246554"/>
<evidence type="ECO:0000313" key="4">
    <source>
        <dbReference type="Proteomes" id="UP000013827"/>
    </source>
</evidence>
<accession>A0A0D3IRS5</accession>
<dbReference type="EnsemblProtists" id="EOD31728">
    <property type="protein sequence ID" value="EOD31728"/>
    <property type="gene ID" value="EMIHUDRAFT_231570"/>
</dbReference>
<evidence type="ECO:0000256" key="2">
    <source>
        <dbReference type="SAM" id="Phobius"/>
    </source>
</evidence>
<name>A0A0D3IRS5_EMIH1</name>
<dbReference type="GeneID" id="17260104"/>
<evidence type="ECO:0000256" key="1">
    <source>
        <dbReference type="SAM" id="MobiDB-lite"/>
    </source>
</evidence>
<dbReference type="PaxDb" id="2903-EOD13960"/>
<keyword evidence="2" id="KW-0472">Membrane</keyword>
<dbReference type="RefSeq" id="XP_005766389.1">
    <property type="nucleotide sequence ID" value="XM_005766332.1"/>
</dbReference>
<dbReference type="HOGENOM" id="CLU_2282766_0_0_1"/>
<keyword evidence="2" id="KW-1133">Transmembrane helix</keyword>
<evidence type="ECO:0000313" key="3">
    <source>
        <dbReference type="EnsemblProtists" id="EOD13960"/>
    </source>
</evidence>
<proteinExistence type="predicted"/>
<dbReference type="KEGG" id="ehx:EMIHUDRAFT_231570"/>
<dbReference type="EnsemblProtists" id="EOD13960">
    <property type="protein sequence ID" value="EOD13960"/>
    <property type="gene ID" value="EMIHUDRAFT_246554"/>
</dbReference>
<reference evidence="4" key="1">
    <citation type="journal article" date="2013" name="Nature">
        <title>Pan genome of the phytoplankton Emiliania underpins its global distribution.</title>
        <authorList>
            <person name="Read B.A."/>
            <person name="Kegel J."/>
            <person name="Klute M.J."/>
            <person name="Kuo A."/>
            <person name="Lefebvre S.C."/>
            <person name="Maumus F."/>
            <person name="Mayer C."/>
            <person name="Miller J."/>
            <person name="Monier A."/>
            <person name="Salamov A."/>
            <person name="Young J."/>
            <person name="Aguilar M."/>
            <person name="Claverie J.M."/>
            <person name="Frickenhaus S."/>
            <person name="Gonzalez K."/>
            <person name="Herman E.K."/>
            <person name="Lin Y.C."/>
            <person name="Napier J."/>
            <person name="Ogata H."/>
            <person name="Sarno A.F."/>
            <person name="Shmutz J."/>
            <person name="Schroeder D."/>
            <person name="de Vargas C."/>
            <person name="Verret F."/>
            <person name="von Dassow P."/>
            <person name="Valentin K."/>
            <person name="Van de Peer Y."/>
            <person name="Wheeler G."/>
            <person name="Dacks J.B."/>
            <person name="Delwiche C.F."/>
            <person name="Dyhrman S.T."/>
            <person name="Glockner G."/>
            <person name="John U."/>
            <person name="Richards T."/>
            <person name="Worden A.Z."/>
            <person name="Zhang X."/>
            <person name="Grigoriev I.V."/>
            <person name="Allen A.E."/>
            <person name="Bidle K."/>
            <person name="Borodovsky M."/>
            <person name="Bowler C."/>
            <person name="Brownlee C."/>
            <person name="Cock J.M."/>
            <person name="Elias M."/>
            <person name="Gladyshev V.N."/>
            <person name="Groth M."/>
            <person name="Guda C."/>
            <person name="Hadaegh A."/>
            <person name="Iglesias-Rodriguez M.D."/>
            <person name="Jenkins J."/>
            <person name="Jones B.M."/>
            <person name="Lawson T."/>
            <person name="Leese F."/>
            <person name="Lindquist E."/>
            <person name="Lobanov A."/>
            <person name="Lomsadze A."/>
            <person name="Malik S.B."/>
            <person name="Marsh M.E."/>
            <person name="Mackinder L."/>
            <person name="Mock T."/>
            <person name="Mueller-Roeber B."/>
            <person name="Pagarete A."/>
            <person name="Parker M."/>
            <person name="Probert I."/>
            <person name="Quesneville H."/>
            <person name="Raines C."/>
            <person name="Rensing S.A."/>
            <person name="Riano-Pachon D.M."/>
            <person name="Richier S."/>
            <person name="Rokitta S."/>
            <person name="Shiraiwa Y."/>
            <person name="Soanes D.M."/>
            <person name="van der Giezen M."/>
            <person name="Wahlund T.M."/>
            <person name="Williams B."/>
            <person name="Wilson W."/>
            <person name="Wolfe G."/>
            <person name="Wurch L.L."/>
        </authorList>
    </citation>
    <scope>NUCLEOTIDE SEQUENCE</scope>
</reference>
<keyword evidence="4" id="KW-1185">Reference proteome</keyword>
<reference evidence="3" key="2">
    <citation type="submission" date="2024-10" db="UniProtKB">
        <authorList>
            <consortium name="EnsemblProtists"/>
        </authorList>
    </citation>
    <scope>IDENTIFICATION</scope>
</reference>
<feature type="compositionally biased region" description="Polar residues" evidence="1">
    <location>
        <begin position="17"/>
        <end position="28"/>
    </location>
</feature>
<sequence length="102" mass="10543">MIAVLPALVQRPAWRSPSRSALMQQQDSGELAAQFAAERTRRQQPQQQPPKAADPGEEPFAGVREIVLDADGAPLGLAFGTLIAVASVALLLAIAGADAGAS</sequence>
<feature type="region of interest" description="Disordered" evidence="1">
    <location>
        <begin position="16"/>
        <end position="59"/>
    </location>
</feature>
<protein>
    <submittedName>
        <fullName evidence="3">Uncharacterized protein</fullName>
    </submittedName>
</protein>
<dbReference type="Proteomes" id="UP000013827">
    <property type="component" value="Unassembled WGS sequence"/>
</dbReference>
<organism evidence="3 4">
    <name type="scientific">Emiliania huxleyi (strain CCMP1516)</name>
    <dbReference type="NCBI Taxonomy" id="280463"/>
    <lineage>
        <taxon>Eukaryota</taxon>
        <taxon>Haptista</taxon>
        <taxon>Haptophyta</taxon>
        <taxon>Prymnesiophyceae</taxon>
        <taxon>Isochrysidales</taxon>
        <taxon>Noelaerhabdaceae</taxon>
        <taxon>Emiliania</taxon>
    </lineage>
</organism>
<keyword evidence="2" id="KW-0812">Transmembrane</keyword>